<dbReference type="Gene3D" id="3.40.50.2000">
    <property type="entry name" value="Glycogen Phosphorylase B"/>
    <property type="match status" value="2"/>
</dbReference>
<dbReference type="Pfam" id="PF13439">
    <property type="entry name" value="Glyco_transf_4"/>
    <property type="match status" value="1"/>
</dbReference>
<accession>A0A1D2QSD0</accession>
<name>A0A1D2QSD0_9GAMM</name>
<dbReference type="SUPFAM" id="SSF53756">
    <property type="entry name" value="UDP-Glycosyltransferase/glycogen phosphorylase"/>
    <property type="match status" value="1"/>
</dbReference>
<dbReference type="PANTHER" id="PTHR45947:SF3">
    <property type="entry name" value="SULFOQUINOVOSYL TRANSFERASE SQD2"/>
    <property type="match status" value="1"/>
</dbReference>
<keyword evidence="3" id="KW-0808">Transferase</keyword>
<dbReference type="InterPro" id="IPR001296">
    <property type="entry name" value="Glyco_trans_1"/>
</dbReference>
<sequence length="431" mass="47997">MNILMMTNTYLPHVGGVARSVAAFSEQYRRMGHRVMVVAPEFEGMPEGEEHVVRIPAIQHFNGSDFSVVLPVSGFLSKTINGFKPDIIHSHHPFLIGSTALRIASLHHLPHVFTHHTLYEQYTHYVPGDSTPLKKFVIELATHYANLCDHIFAPSDSIARLLKQRQVTQAISTVPTGVELKKFQKGSGSGFRRIIGIPEDAFVVGHLGRLAQEKNLNYLAEAMSLFLKNHPHAYALIVGKGPSEIAIKNTFAREGVVDRLVMIGLLEGPMLASAYQAMDIFAFASHSETQGMVLTEAMAAGVPVVALDAPGVREVIHDRQNGQLLFNETTANFAKVLESFSHIPEKKLQQYQQMALATAEMFSIENSAKKALGIYQRLIHEDRKHRQENEDLWSGLLPLIETEWQLIKGYAESARMAIWGTSELGDTEWES</sequence>
<dbReference type="STRING" id="62101.AB835_03355"/>
<reference evidence="3 4" key="1">
    <citation type="journal article" date="2016" name="Appl. Environ. Microbiol.">
        <title>Lack of Overt Genome Reduction in the Bryostatin-Producing Bryozoan Symbiont "Candidatus Endobugula sertula".</title>
        <authorList>
            <person name="Miller I.J."/>
            <person name="Vanee N."/>
            <person name="Fong S.S."/>
            <person name="Lim-Fong G.E."/>
            <person name="Kwan J.C."/>
        </authorList>
    </citation>
    <scope>NUCLEOTIDE SEQUENCE [LARGE SCALE GENOMIC DNA]</scope>
    <source>
        <strain evidence="3">AB1-4</strain>
    </source>
</reference>
<dbReference type="AlphaFoldDB" id="A0A1D2QSD0"/>
<feature type="domain" description="Glycosyltransferase subfamily 4-like N-terminal" evidence="2">
    <location>
        <begin position="14"/>
        <end position="181"/>
    </location>
</feature>
<proteinExistence type="predicted"/>
<comment type="caution">
    <text evidence="3">The sequence shown here is derived from an EMBL/GenBank/DDBJ whole genome shotgun (WGS) entry which is preliminary data.</text>
</comment>
<dbReference type="InterPro" id="IPR050194">
    <property type="entry name" value="Glycosyltransferase_grp1"/>
</dbReference>
<dbReference type="PANTHER" id="PTHR45947">
    <property type="entry name" value="SULFOQUINOVOSYL TRANSFERASE SQD2"/>
    <property type="match status" value="1"/>
</dbReference>
<feature type="domain" description="Glycosyl transferase family 1" evidence="1">
    <location>
        <begin position="192"/>
        <end position="348"/>
    </location>
</feature>
<evidence type="ECO:0000259" key="2">
    <source>
        <dbReference type="Pfam" id="PF13439"/>
    </source>
</evidence>
<dbReference type="EMBL" id="MDLC01000008">
    <property type="protein sequence ID" value="ODS24492.1"/>
    <property type="molecule type" value="Genomic_DNA"/>
</dbReference>
<dbReference type="InterPro" id="IPR028098">
    <property type="entry name" value="Glyco_trans_4-like_N"/>
</dbReference>
<dbReference type="GO" id="GO:0016757">
    <property type="term" value="F:glycosyltransferase activity"/>
    <property type="evidence" value="ECO:0007669"/>
    <property type="project" value="InterPro"/>
</dbReference>
<protein>
    <submittedName>
        <fullName evidence="3">Glycosyl transferase family 1</fullName>
    </submittedName>
</protein>
<evidence type="ECO:0000313" key="3">
    <source>
        <dbReference type="EMBL" id="ODS24492.1"/>
    </source>
</evidence>
<organism evidence="3 4">
    <name type="scientific">Candidatus Endobugula sertula</name>
    <name type="common">Bugula neritina bacterial symbiont</name>
    <dbReference type="NCBI Taxonomy" id="62101"/>
    <lineage>
        <taxon>Bacteria</taxon>
        <taxon>Pseudomonadati</taxon>
        <taxon>Pseudomonadota</taxon>
        <taxon>Gammaproteobacteria</taxon>
        <taxon>Cellvibrionales</taxon>
        <taxon>Cellvibrionaceae</taxon>
        <taxon>Candidatus Endobugula</taxon>
    </lineage>
</organism>
<dbReference type="Proteomes" id="UP000242502">
    <property type="component" value="Unassembled WGS sequence"/>
</dbReference>
<evidence type="ECO:0000259" key="1">
    <source>
        <dbReference type="Pfam" id="PF00534"/>
    </source>
</evidence>
<evidence type="ECO:0000313" key="4">
    <source>
        <dbReference type="Proteomes" id="UP000242502"/>
    </source>
</evidence>
<dbReference type="Pfam" id="PF00534">
    <property type="entry name" value="Glycos_transf_1"/>
    <property type="match status" value="1"/>
</dbReference>
<gene>
    <name evidence="3" type="ORF">AB835_03355</name>
</gene>